<evidence type="ECO:0000313" key="1">
    <source>
        <dbReference type="EMBL" id="SAL95969.1"/>
    </source>
</evidence>
<dbReference type="Proteomes" id="UP000078561">
    <property type="component" value="Unassembled WGS sequence"/>
</dbReference>
<keyword evidence="2" id="KW-1185">Reference proteome</keyword>
<evidence type="ECO:0000313" key="2">
    <source>
        <dbReference type="Proteomes" id="UP000078561"/>
    </source>
</evidence>
<dbReference type="STRING" id="4829.A0A168L389"/>
<sequence>MLLHTNFPLKTPVPKDFGILRLFLRHILHDGLSENDFHIVSILKSRRLKKIQLCLNFKLKYCSMLFEVAKVYNVPREGFNEILKIINNIIIPAAVDNPGMKVKSAYKSLKAMKAMHPVHFEKYDSCVNGCMMFPGDGGLVNTCRFCKKPRYQKSPPAGVVTPISHVSVGSISDIVAQRATNTDRLADIFDGSVYRKMVLGGYFDSPYKKHNLCQLMLIPGNNKPKDLDSFLAPILSELELLSRVGIKVATVDEGIISSKVHILTFVGDIPAVADLIKHSGHTSYHGCRMCVVKGVQ</sequence>
<dbReference type="InParanoid" id="A0A168L389"/>
<reference evidence="1" key="1">
    <citation type="submission" date="2016-04" db="EMBL/GenBank/DDBJ databases">
        <authorList>
            <person name="Evans L.H."/>
            <person name="Alamgir A."/>
            <person name="Owens N."/>
            <person name="Weber N.D."/>
            <person name="Virtaneva K."/>
            <person name="Barbian K."/>
            <person name="Babar A."/>
            <person name="Rosenke K."/>
        </authorList>
    </citation>
    <scope>NUCLEOTIDE SEQUENCE [LARGE SCALE GENOMIC DNA]</scope>
    <source>
        <strain evidence="1">CBS 101.48</strain>
    </source>
</reference>
<organism evidence="1">
    <name type="scientific">Absidia glauca</name>
    <name type="common">Pin mould</name>
    <dbReference type="NCBI Taxonomy" id="4829"/>
    <lineage>
        <taxon>Eukaryota</taxon>
        <taxon>Fungi</taxon>
        <taxon>Fungi incertae sedis</taxon>
        <taxon>Mucoromycota</taxon>
        <taxon>Mucoromycotina</taxon>
        <taxon>Mucoromycetes</taxon>
        <taxon>Mucorales</taxon>
        <taxon>Cunninghamellaceae</taxon>
        <taxon>Absidia</taxon>
    </lineage>
</organism>
<dbReference type="OrthoDB" id="2289822at2759"/>
<dbReference type="AlphaFoldDB" id="A0A168L389"/>
<accession>A0A168L389</accession>
<dbReference type="EMBL" id="LT550481">
    <property type="protein sequence ID" value="SAL95969.1"/>
    <property type="molecule type" value="Genomic_DNA"/>
</dbReference>
<proteinExistence type="predicted"/>
<name>A0A168L389_ABSGL</name>
<gene>
    <name evidence="1" type="primary">ABSGL_01310.1 scaffold 1223</name>
</gene>
<protein>
    <submittedName>
        <fullName evidence="1">Uncharacterized protein</fullName>
    </submittedName>
</protein>